<sequence>MKSDIFRNKIWKVKVKEKHPGCLSVIMIIAERHSGCFSV</sequence>
<evidence type="ECO:0000313" key="1">
    <source>
        <dbReference type="EMBL" id="ERI78060.1"/>
    </source>
</evidence>
<gene>
    <name evidence="1" type="ORF">CLOSYM_01696</name>
</gene>
<evidence type="ECO:0000313" key="2">
    <source>
        <dbReference type="Proteomes" id="UP000016491"/>
    </source>
</evidence>
<accession>A0ABC9TZK0</accession>
<proteinExistence type="predicted"/>
<protein>
    <submittedName>
        <fullName evidence="1">Uncharacterized protein</fullName>
    </submittedName>
</protein>
<reference evidence="1 2" key="1">
    <citation type="submission" date="2013-07" db="EMBL/GenBank/DDBJ databases">
        <authorList>
            <person name="Weinstock G."/>
            <person name="Sodergren E."/>
            <person name="Wylie T."/>
            <person name="Fulton L."/>
            <person name="Fulton R."/>
            <person name="Fronick C."/>
            <person name="O'Laughlin M."/>
            <person name="Godfrey J."/>
            <person name="Miner T."/>
            <person name="Herter B."/>
            <person name="Appelbaum E."/>
            <person name="Cordes M."/>
            <person name="Lek S."/>
            <person name="Wollam A."/>
            <person name="Pepin K.H."/>
            <person name="Palsikar V.B."/>
            <person name="Mitreva M."/>
            <person name="Wilson R.K."/>
        </authorList>
    </citation>
    <scope>NUCLEOTIDE SEQUENCE [LARGE SCALE GENOMIC DNA]</scope>
    <source>
        <strain evidence="1 2">ATCC 14940</strain>
    </source>
</reference>
<organism evidence="1 2">
    <name type="scientific">[Clostridium] symbiosum ATCC 14940</name>
    <dbReference type="NCBI Taxonomy" id="411472"/>
    <lineage>
        <taxon>Bacteria</taxon>
        <taxon>Bacillati</taxon>
        <taxon>Bacillota</taxon>
        <taxon>Clostridia</taxon>
        <taxon>Lachnospirales</taxon>
        <taxon>Lachnospiraceae</taxon>
        <taxon>Otoolea</taxon>
    </lineage>
</organism>
<dbReference type="EMBL" id="AWSU01000134">
    <property type="protein sequence ID" value="ERI78060.1"/>
    <property type="molecule type" value="Genomic_DNA"/>
</dbReference>
<name>A0ABC9TZK0_CLOSY</name>
<comment type="caution">
    <text evidence="1">The sequence shown here is derived from an EMBL/GenBank/DDBJ whole genome shotgun (WGS) entry which is preliminary data.</text>
</comment>
<dbReference type="Proteomes" id="UP000016491">
    <property type="component" value="Unassembled WGS sequence"/>
</dbReference>
<dbReference type="AlphaFoldDB" id="A0ABC9TZK0"/>